<dbReference type="EMBL" id="CM017616">
    <property type="protein sequence ID" value="TYI18726.1"/>
    <property type="molecule type" value="Genomic_DNA"/>
</dbReference>
<dbReference type="Proteomes" id="UP000322667">
    <property type="component" value="Chromosome A07"/>
</dbReference>
<accession>A0A5D2PRS1</accession>
<reference evidence="1 2" key="1">
    <citation type="submission" date="2019-07" db="EMBL/GenBank/DDBJ databases">
        <title>WGS assembly of Gossypium tomentosum.</title>
        <authorList>
            <person name="Chen Z.J."/>
            <person name="Sreedasyam A."/>
            <person name="Ando A."/>
            <person name="Song Q."/>
            <person name="De L."/>
            <person name="Hulse-Kemp A."/>
            <person name="Ding M."/>
            <person name="Ye W."/>
            <person name="Kirkbride R."/>
            <person name="Jenkins J."/>
            <person name="Plott C."/>
            <person name="Lovell J."/>
            <person name="Lin Y.-M."/>
            <person name="Vaughn R."/>
            <person name="Liu B."/>
            <person name="Li W."/>
            <person name="Simpson S."/>
            <person name="Scheffler B."/>
            <person name="Saski C."/>
            <person name="Grover C."/>
            <person name="Hu G."/>
            <person name="Conover J."/>
            <person name="Carlson J."/>
            <person name="Shu S."/>
            <person name="Boston L."/>
            <person name="Williams M."/>
            <person name="Peterson D."/>
            <person name="Mcgee K."/>
            <person name="Jones D."/>
            <person name="Wendel J."/>
            <person name="Stelly D."/>
            <person name="Grimwood J."/>
            <person name="Schmutz J."/>
        </authorList>
    </citation>
    <scope>NUCLEOTIDE SEQUENCE [LARGE SCALE GENOMIC DNA]</scope>
    <source>
        <strain evidence="1">7179.01</strain>
    </source>
</reference>
<proteinExistence type="predicted"/>
<organism evidence="1 2">
    <name type="scientific">Gossypium tomentosum</name>
    <name type="common">Hawaiian cotton</name>
    <name type="synonym">Gossypium sandvicense</name>
    <dbReference type="NCBI Taxonomy" id="34277"/>
    <lineage>
        <taxon>Eukaryota</taxon>
        <taxon>Viridiplantae</taxon>
        <taxon>Streptophyta</taxon>
        <taxon>Embryophyta</taxon>
        <taxon>Tracheophyta</taxon>
        <taxon>Spermatophyta</taxon>
        <taxon>Magnoliopsida</taxon>
        <taxon>eudicotyledons</taxon>
        <taxon>Gunneridae</taxon>
        <taxon>Pentapetalae</taxon>
        <taxon>rosids</taxon>
        <taxon>malvids</taxon>
        <taxon>Malvales</taxon>
        <taxon>Malvaceae</taxon>
        <taxon>Malvoideae</taxon>
        <taxon>Gossypium</taxon>
    </lineage>
</organism>
<sequence length="116" mass="12940">MLQRHQAATSPFSLVRDIKQFCARTMQVEIRQIPREANQIANMMAKLAGNGQHELLVYNSAPLAVLHLLGSPRYLPLLYLENYLEVKGFVGIGAPLEGRIGAKYLHLDGQLASRID</sequence>
<evidence type="ECO:0008006" key="3">
    <source>
        <dbReference type="Google" id="ProtNLM"/>
    </source>
</evidence>
<keyword evidence="2" id="KW-1185">Reference proteome</keyword>
<gene>
    <name evidence="1" type="ORF">ES332_A07G112800v1</name>
</gene>
<protein>
    <recommendedName>
        <fullName evidence="3">RNase H type-1 domain-containing protein</fullName>
    </recommendedName>
</protein>
<name>A0A5D2PRS1_GOSTO</name>
<dbReference type="AlphaFoldDB" id="A0A5D2PRS1"/>
<evidence type="ECO:0000313" key="1">
    <source>
        <dbReference type="EMBL" id="TYI18726.1"/>
    </source>
</evidence>
<evidence type="ECO:0000313" key="2">
    <source>
        <dbReference type="Proteomes" id="UP000322667"/>
    </source>
</evidence>